<name>A0ABV2CTH2_9RHOO</name>
<evidence type="ECO:0000256" key="1">
    <source>
        <dbReference type="SAM" id="MobiDB-lite"/>
    </source>
</evidence>
<comment type="caution">
    <text evidence="2">The sequence shown here is derived from an EMBL/GenBank/DDBJ whole genome shotgun (WGS) entry which is preliminary data.</text>
</comment>
<evidence type="ECO:0000313" key="3">
    <source>
        <dbReference type="Proteomes" id="UP001548590"/>
    </source>
</evidence>
<protein>
    <submittedName>
        <fullName evidence="2">Uncharacterized protein</fullName>
    </submittedName>
</protein>
<evidence type="ECO:0000313" key="2">
    <source>
        <dbReference type="EMBL" id="MET1491215.1"/>
    </source>
</evidence>
<keyword evidence="3" id="KW-1185">Reference proteome</keyword>
<dbReference type="RefSeq" id="WP_345929708.1">
    <property type="nucleotide sequence ID" value="NZ_JBDIVF010000011.1"/>
</dbReference>
<proteinExistence type="predicted"/>
<feature type="region of interest" description="Disordered" evidence="1">
    <location>
        <begin position="164"/>
        <end position="184"/>
    </location>
</feature>
<dbReference type="Proteomes" id="UP001548590">
    <property type="component" value="Unassembled WGS sequence"/>
</dbReference>
<accession>A0ABV2CTH2</accession>
<dbReference type="EMBL" id="JBEWLZ010000010">
    <property type="protein sequence ID" value="MET1491215.1"/>
    <property type="molecule type" value="Genomic_DNA"/>
</dbReference>
<organism evidence="2 3">
    <name type="scientific">Uliginosibacterium paludis</name>
    <dbReference type="NCBI Taxonomy" id="1615952"/>
    <lineage>
        <taxon>Bacteria</taxon>
        <taxon>Pseudomonadati</taxon>
        <taxon>Pseudomonadota</taxon>
        <taxon>Betaproteobacteria</taxon>
        <taxon>Rhodocyclales</taxon>
        <taxon>Zoogloeaceae</taxon>
        <taxon>Uliginosibacterium</taxon>
    </lineage>
</organism>
<feature type="region of interest" description="Disordered" evidence="1">
    <location>
        <begin position="101"/>
        <end position="149"/>
    </location>
</feature>
<gene>
    <name evidence="2" type="ORF">ABVT11_15355</name>
</gene>
<sequence length="298" mass="31120">MENLFRITFSGQISPGAHPDLVRTLIANRMKLTPAQVERMFCGKKVILKNNLPEEEAVAFSARLSRLGMLVDILPMPPADLAADAGTPAAAEAVAAGSASSPMPAVATPAEPAPGEIAAAAQAAASEAGEPAPEADATPQAEAAPPAAAEVTLTVSAALPTAQITQLTPRPDPASAAQASNPRFDESWLTQSSFANLARTHLNLDRAEALLNVASPALPRSIDLDVSPQTLAPAEPGPVLRMFDPESLAEPIAPPHQPIHISTEFSCTHCGTMHRIELNITQMEAPAQIRTRQDRASA</sequence>
<reference evidence="2 3" key="1">
    <citation type="submission" date="2024-07" db="EMBL/GenBank/DDBJ databases">
        <title>Uliginosibacterium paludis KCTC:42655.</title>
        <authorList>
            <person name="Kim M.K."/>
        </authorList>
    </citation>
    <scope>NUCLEOTIDE SEQUENCE [LARGE SCALE GENOMIC DNA]</scope>
    <source>
        <strain evidence="2 3">KCTC 42655</strain>
    </source>
</reference>